<evidence type="ECO:0000256" key="1">
    <source>
        <dbReference type="ARBA" id="ARBA00004286"/>
    </source>
</evidence>
<evidence type="ECO:0000313" key="5">
    <source>
        <dbReference type="EMBL" id="ETE63687.1"/>
    </source>
</evidence>
<accession>V8NQ65</accession>
<dbReference type="InterPro" id="IPR043244">
    <property type="entry name" value="BOD1L1"/>
</dbReference>
<dbReference type="PANTHER" id="PTHR47391:SF1">
    <property type="entry name" value="BIORIENTATION OF CHROMOSOMES IN CELL DIVISION 1 LIKE 1"/>
    <property type="match status" value="1"/>
</dbReference>
<dbReference type="OrthoDB" id="9838313at2759"/>
<dbReference type="Proteomes" id="UP000018936">
    <property type="component" value="Unassembled WGS sequence"/>
</dbReference>
<keyword evidence="5" id="KW-0131">Cell cycle</keyword>
<dbReference type="PANTHER" id="PTHR47391">
    <property type="entry name" value="BIORIENTATION OF CHROMOSOMES IN CELL DIVISION 1 LIKE 1"/>
    <property type="match status" value="1"/>
</dbReference>
<sequence length="84" mass="8977">PELVSLILNRLKSQGLFDQFRRDCLADVDTKVGSCGSGRLGARLPPDAAAPHLLPSPVWPLSFPELAIFLGTLFPAAGPEEPLL</sequence>
<feature type="domain" description="BOD1/SHG1" evidence="4">
    <location>
        <begin position="7"/>
        <end position="31"/>
    </location>
</feature>
<name>V8NQ65_OPHHA</name>
<comment type="subcellular location">
    <subcellularLocation>
        <location evidence="1">Chromosome</location>
    </subcellularLocation>
</comment>
<dbReference type="Pfam" id="PF05205">
    <property type="entry name" value="COMPASS-Shg1"/>
    <property type="match status" value="1"/>
</dbReference>
<comment type="caution">
    <text evidence="5">The sequence shown here is derived from an EMBL/GenBank/DDBJ whole genome shotgun (WGS) entry which is preliminary data.</text>
</comment>
<dbReference type="EMBL" id="AZIM01002622">
    <property type="protein sequence ID" value="ETE63687.1"/>
    <property type="molecule type" value="Genomic_DNA"/>
</dbReference>
<keyword evidence="5" id="KW-0132">Cell division</keyword>
<keyword evidence="3" id="KW-0158">Chromosome</keyword>
<gene>
    <name evidence="5" type="primary">BOD1L</name>
    <name evidence="5" type="ORF">L345_10547</name>
</gene>
<organism evidence="5 6">
    <name type="scientific">Ophiophagus hannah</name>
    <name type="common">King cobra</name>
    <name type="synonym">Naja hannah</name>
    <dbReference type="NCBI Taxonomy" id="8665"/>
    <lineage>
        <taxon>Eukaryota</taxon>
        <taxon>Metazoa</taxon>
        <taxon>Chordata</taxon>
        <taxon>Craniata</taxon>
        <taxon>Vertebrata</taxon>
        <taxon>Euteleostomi</taxon>
        <taxon>Lepidosauria</taxon>
        <taxon>Squamata</taxon>
        <taxon>Bifurcata</taxon>
        <taxon>Unidentata</taxon>
        <taxon>Episquamata</taxon>
        <taxon>Toxicofera</taxon>
        <taxon>Serpentes</taxon>
        <taxon>Colubroidea</taxon>
        <taxon>Elapidae</taxon>
        <taxon>Elapinae</taxon>
        <taxon>Ophiophagus</taxon>
    </lineage>
</organism>
<evidence type="ECO:0000256" key="2">
    <source>
        <dbReference type="ARBA" id="ARBA00008463"/>
    </source>
</evidence>
<dbReference type="InterPro" id="IPR055264">
    <property type="entry name" value="BOD1/SHG1_dom"/>
</dbReference>
<comment type="similarity">
    <text evidence="2">Belongs to the BOD1 family.</text>
</comment>
<dbReference type="AlphaFoldDB" id="V8NQ65"/>
<evidence type="ECO:0000313" key="6">
    <source>
        <dbReference type="Proteomes" id="UP000018936"/>
    </source>
</evidence>
<dbReference type="GO" id="GO:0051301">
    <property type="term" value="P:cell division"/>
    <property type="evidence" value="ECO:0007669"/>
    <property type="project" value="UniProtKB-KW"/>
</dbReference>
<evidence type="ECO:0000256" key="3">
    <source>
        <dbReference type="ARBA" id="ARBA00022454"/>
    </source>
</evidence>
<evidence type="ECO:0000259" key="4">
    <source>
        <dbReference type="Pfam" id="PF05205"/>
    </source>
</evidence>
<proteinExistence type="inferred from homology"/>
<protein>
    <submittedName>
        <fullName evidence="5">Biorientation of chromosomes in cell division protein 1-like protein</fullName>
    </submittedName>
</protein>
<dbReference type="GO" id="GO:0005694">
    <property type="term" value="C:chromosome"/>
    <property type="evidence" value="ECO:0007669"/>
    <property type="project" value="UniProtKB-SubCell"/>
</dbReference>
<keyword evidence="6" id="KW-1185">Reference proteome</keyword>
<feature type="non-terminal residue" evidence="5">
    <location>
        <position position="1"/>
    </location>
</feature>
<reference evidence="5 6" key="1">
    <citation type="journal article" date="2013" name="Proc. Natl. Acad. Sci. U.S.A.">
        <title>The king cobra genome reveals dynamic gene evolution and adaptation in the snake venom system.</title>
        <authorList>
            <person name="Vonk F.J."/>
            <person name="Casewell N.R."/>
            <person name="Henkel C.V."/>
            <person name="Heimberg A.M."/>
            <person name="Jansen H.J."/>
            <person name="McCleary R.J."/>
            <person name="Kerkkamp H.M."/>
            <person name="Vos R.A."/>
            <person name="Guerreiro I."/>
            <person name="Calvete J.J."/>
            <person name="Wuster W."/>
            <person name="Woods A.E."/>
            <person name="Logan J.M."/>
            <person name="Harrison R.A."/>
            <person name="Castoe T.A."/>
            <person name="de Koning A.P."/>
            <person name="Pollock D.D."/>
            <person name="Yandell M."/>
            <person name="Calderon D."/>
            <person name="Renjifo C."/>
            <person name="Currier R.B."/>
            <person name="Salgado D."/>
            <person name="Pla D."/>
            <person name="Sanz L."/>
            <person name="Hyder A.S."/>
            <person name="Ribeiro J.M."/>
            <person name="Arntzen J.W."/>
            <person name="van den Thillart G.E."/>
            <person name="Boetzer M."/>
            <person name="Pirovano W."/>
            <person name="Dirks R.P."/>
            <person name="Spaink H.P."/>
            <person name="Duboule D."/>
            <person name="McGlinn E."/>
            <person name="Kini R.M."/>
            <person name="Richardson M.K."/>
        </authorList>
    </citation>
    <scope>NUCLEOTIDE SEQUENCE</scope>
    <source>
        <tissue evidence="5">Blood</tissue>
    </source>
</reference>